<dbReference type="Gene3D" id="2.60.40.3440">
    <property type="match status" value="2"/>
</dbReference>
<dbReference type="RefSeq" id="WP_191791328.1">
    <property type="nucleotide sequence ID" value="NZ_JACSQE010000011.1"/>
</dbReference>
<evidence type="ECO:0000256" key="3">
    <source>
        <dbReference type="SAM" id="SignalP"/>
    </source>
</evidence>
<evidence type="ECO:0000313" key="5">
    <source>
        <dbReference type="Proteomes" id="UP000633601"/>
    </source>
</evidence>
<comment type="caution">
    <text evidence="4">The sequence shown here is derived from an EMBL/GenBank/DDBJ whole genome shotgun (WGS) entry which is preliminary data.</text>
</comment>
<accession>A0ABR8V4H0</accession>
<keyword evidence="3" id="KW-0732">Signal</keyword>
<dbReference type="EMBL" id="JACSQE010000011">
    <property type="protein sequence ID" value="MBD7999674.1"/>
    <property type="molecule type" value="Genomic_DNA"/>
</dbReference>
<feature type="region of interest" description="Disordered" evidence="1">
    <location>
        <begin position="634"/>
        <end position="679"/>
    </location>
</feature>
<name>A0ABR8V4H0_9CELL</name>
<dbReference type="Pfam" id="PF17963">
    <property type="entry name" value="Big_9"/>
    <property type="match status" value="3"/>
</dbReference>
<feature type="chain" id="PRO_5045874825" evidence="3">
    <location>
        <begin position="40"/>
        <end position="713"/>
    </location>
</feature>
<feature type="signal peptide" evidence="3">
    <location>
        <begin position="1"/>
        <end position="39"/>
    </location>
</feature>
<dbReference type="Gene3D" id="2.60.40.2810">
    <property type="match status" value="1"/>
</dbReference>
<dbReference type="NCBIfam" id="TIGR01167">
    <property type="entry name" value="LPXTG_anchor"/>
    <property type="match status" value="1"/>
</dbReference>
<keyword evidence="2" id="KW-0472">Membrane</keyword>
<keyword evidence="2" id="KW-0812">Transmembrane</keyword>
<evidence type="ECO:0000256" key="1">
    <source>
        <dbReference type="SAM" id="MobiDB-lite"/>
    </source>
</evidence>
<proteinExistence type="predicted"/>
<evidence type="ECO:0000313" key="4">
    <source>
        <dbReference type="EMBL" id="MBD7999674.1"/>
    </source>
</evidence>
<organism evidence="4 5">
    <name type="scientific">Oerskovia gallyi</name>
    <dbReference type="NCBI Taxonomy" id="2762226"/>
    <lineage>
        <taxon>Bacteria</taxon>
        <taxon>Bacillati</taxon>
        <taxon>Actinomycetota</taxon>
        <taxon>Actinomycetes</taxon>
        <taxon>Micrococcales</taxon>
        <taxon>Cellulomonadaceae</taxon>
        <taxon>Oerskovia</taxon>
    </lineage>
</organism>
<dbReference type="Proteomes" id="UP000633601">
    <property type="component" value="Unassembled WGS sequence"/>
</dbReference>
<feature type="compositionally biased region" description="Polar residues" evidence="1">
    <location>
        <begin position="640"/>
        <end position="651"/>
    </location>
</feature>
<keyword evidence="2" id="KW-1133">Transmembrane helix</keyword>
<protein>
    <submittedName>
        <fullName evidence="4">Ig-like domain-containing protein</fullName>
    </submittedName>
</protein>
<sequence>MHPAPTTRPARRRHQAVAACGALVLAATALGVSASPAQASDITATDDTALTGSGVPVTIDVLTNDQVAGEVASVHVGTVTGGDATTVDVGDDFRITFANDNPDYPNSSTARVFKTAEFTVPYTVTDTDGNTTGATLTVTVAGKPVSPTISSWIVNDPSTGVKAVTNLTQLDLRTYPQTSATTKSAVPGHGVTVTGLVDAEHATAAPMPGGIELQASPRDYIGNDVVTLELTDTWGRSVHHKAGVSWVERAAVSSLRTKVGIGQSARVDLREIVAGTSFANFTNGYFSSTITTWRGTLTTGAHAQDIVVMPNAGFVGTSNDSVGTRFTWAYTLVNPWKFSGSTGPATDARYNTMYIDVQAPPQAADVAASTTPGQAVALDLRTPATLPWAASTFDLRDAPQHGSVSVTGDGQVRYTPDDGFPASETFAGTDTFTFAWIDDLGQESQAQASVTVHNLPTLADHALTTPAGVPVGVDLLTASFGDTLTITGVEAPRAGSADLGGTTGTYHPHEGFVGEDSFAYQGVDAHGQPAQATVRIRVLGAPAIADQHHRTPRNTAVTFEPVLPASEAAYQPELVLDAVGTPQHGTVAQGEGSTLVYSPDLGYLGPDQLTVRARDAWGRTAEASVTIEVYGELAPPVPPSTDTSPGLTPTVLNPGAEPAAIPSDRQAVPGSSAPSSSRLASTGASVASLLAVGGLVLGAGVAGVLLRNRSRAA</sequence>
<keyword evidence="5" id="KW-1185">Reference proteome</keyword>
<feature type="transmembrane region" description="Helical" evidence="2">
    <location>
        <begin position="686"/>
        <end position="706"/>
    </location>
</feature>
<reference evidence="4 5" key="1">
    <citation type="submission" date="2020-08" db="EMBL/GenBank/DDBJ databases">
        <title>A Genomic Blueprint of the Chicken Gut Microbiome.</title>
        <authorList>
            <person name="Gilroy R."/>
            <person name="Ravi A."/>
            <person name="Getino M."/>
            <person name="Pursley I."/>
            <person name="Horton D.L."/>
            <person name="Alikhan N.-F."/>
            <person name="Baker D."/>
            <person name="Gharbi K."/>
            <person name="Hall N."/>
            <person name="Watson M."/>
            <person name="Adriaenssens E.M."/>
            <person name="Foster-Nyarko E."/>
            <person name="Jarju S."/>
            <person name="Secka A."/>
            <person name="Antonio M."/>
            <person name="Oren A."/>
            <person name="Chaudhuri R."/>
            <person name="La Ragione R.M."/>
            <person name="Hildebrand F."/>
            <person name="Pallen M.J."/>
        </authorList>
    </citation>
    <scope>NUCLEOTIDE SEQUENCE [LARGE SCALE GENOMIC DNA]</scope>
    <source>
        <strain evidence="4 5">Sa2CUA8</strain>
    </source>
</reference>
<gene>
    <name evidence="4" type="ORF">H9640_14055</name>
</gene>
<evidence type="ECO:0000256" key="2">
    <source>
        <dbReference type="SAM" id="Phobius"/>
    </source>
</evidence>